<dbReference type="Proteomes" id="UP000809273">
    <property type="component" value="Unassembled WGS sequence"/>
</dbReference>
<organism evidence="6 7">
    <name type="scientific">Candidatus Zymogenus saltonus</name>
    <dbReference type="NCBI Taxonomy" id="2844893"/>
    <lineage>
        <taxon>Bacteria</taxon>
        <taxon>Deltaproteobacteria</taxon>
        <taxon>Candidatus Zymogenia</taxon>
        <taxon>Candidatus Zymogeniales</taxon>
        <taxon>Candidatus Zymogenaceae</taxon>
        <taxon>Candidatus Zymogenus</taxon>
    </lineage>
</organism>
<reference evidence="6" key="2">
    <citation type="submission" date="2021-01" db="EMBL/GenBank/DDBJ databases">
        <authorList>
            <person name="Hahn C.R."/>
            <person name="Youssef N.H."/>
            <person name="Elshahed M."/>
        </authorList>
    </citation>
    <scope>NUCLEOTIDE SEQUENCE</scope>
    <source>
        <strain evidence="6">Zod_Metabat.24</strain>
    </source>
</reference>
<keyword evidence="2 5" id="KW-0812">Transmembrane</keyword>
<accession>A0A9D8KDR2</accession>
<comment type="caution">
    <text evidence="6">The sequence shown here is derived from an EMBL/GenBank/DDBJ whole genome shotgun (WGS) entry which is preliminary data.</text>
</comment>
<evidence type="ECO:0000256" key="4">
    <source>
        <dbReference type="ARBA" id="ARBA00023136"/>
    </source>
</evidence>
<keyword evidence="3 5" id="KW-1133">Transmembrane helix</keyword>
<evidence type="ECO:0000313" key="6">
    <source>
        <dbReference type="EMBL" id="MBN1572602.1"/>
    </source>
</evidence>
<evidence type="ECO:0000256" key="2">
    <source>
        <dbReference type="ARBA" id="ARBA00022692"/>
    </source>
</evidence>
<gene>
    <name evidence="6" type="ORF">JW984_05325</name>
</gene>
<dbReference type="GO" id="GO:0016020">
    <property type="term" value="C:membrane"/>
    <property type="evidence" value="ECO:0007669"/>
    <property type="project" value="UniProtKB-SubCell"/>
</dbReference>
<feature type="transmembrane region" description="Helical" evidence="5">
    <location>
        <begin position="107"/>
        <end position="129"/>
    </location>
</feature>
<comment type="subcellular location">
    <subcellularLocation>
        <location evidence="1">Membrane</location>
    </subcellularLocation>
</comment>
<dbReference type="Pfam" id="PF04505">
    <property type="entry name" value="CD225"/>
    <property type="match status" value="1"/>
</dbReference>
<evidence type="ECO:0000256" key="1">
    <source>
        <dbReference type="ARBA" id="ARBA00004370"/>
    </source>
</evidence>
<proteinExistence type="predicted"/>
<evidence type="ECO:0000313" key="7">
    <source>
        <dbReference type="Proteomes" id="UP000809273"/>
    </source>
</evidence>
<dbReference type="PANTHER" id="PTHR14948:SF25">
    <property type="entry name" value="DUF4190 DOMAIN-CONTAINING PROTEIN"/>
    <property type="match status" value="1"/>
</dbReference>
<name>A0A9D8KDR2_9DELT</name>
<dbReference type="EMBL" id="JAFGIX010000026">
    <property type="protein sequence ID" value="MBN1572602.1"/>
    <property type="molecule type" value="Genomic_DNA"/>
</dbReference>
<protein>
    <submittedName>
        <fullName evidence="6">CD225/dispanin family protein</fullName>
    </submittedName>
</protein>
<reference evidence="6" key="1">
    <citation type="journal article" date="2021" name="Environ. Microbiol.">
        <title>Genomic characterization of three novel Desulfobacterota classes expand the metabolic and phylogenetic diversity of the phylum.</title>
        <authorList>
            <person name="Murphy C.L."/>
            <person name="Biggerstaff J."/>
            <person name="Eichhorn A."/>
            <person name="Ewing E."/>
            <person name="Shahan R."/>
            <person name="Soriano D."/>
            <person name="Stewart S."/>
            <person name="VanMol K."/>
            <person name="Walker R."/>
            <person name="Walters P."/>
            <person name="Elshahed M.S."/>
            <person name="Youssef N.H."/>
        </authorList>
    </citation>
    <scope>NUCLEOTIDE SEQUENCE</scope>
    <source>
        <strain evidence="6">Zod_Metabat.24</strain>
    </source>
</reference>
<evidence type="ECO:0000256" key="3">
    <source>
        <dbReference type="ARBA" id="ARBA00022989"/>
    </source>
</evidence>
<dbReference type="AlphaFoldDB" id="A0A9D8KDR2"/>
<dbReference type="InterPro" id="IPR051423">
    <property type="entry name" value="CD225/Dispanin"/>
</dbReference>
<feature type="transmembrane region" description="Helical" evidence="5">
    <location>
        <begin position="59"/>
        <end position="86"/>
    </location>
</feature>
<sequence>MKCPYCGRVGKPERTICEYCGAPLDYIEEVEEQVEDIPDNIPEYTQDRLIGKVPCNIDVYLVFAIFITVFCCMPFGIVAIIFAARAKMFLNRGDYVKAMEEAKTAKAFCWIGFIIGTVIIGIYVFTGFYKTLIEGM</sequence>
<evidence type="ECO:0000256" key="5">
    <source>
        <dbReference type="SAM" id="Phobius"/>
    </source>
</evidence>
<dbReference type="PANTHER" id="PTHR14948">
    <property type="entry name" value="NG5"/>
    <property type="match status" value="1"/>
</dbReference>
<keyword evidence="4 5" id="KW-0472">Membrane</keyword>
<dbReference type="InterPro" id="IPR007593">
    <property type="entry name" value="CD225/Dispanin_fam"/>
</dbReference>